<feature type="region of interest" description="Disordered" evidence="1">
    <location>
        <begin position="450"/>
        <end position="482"/>
    </location>
</feature>
<protein>
    <recommendedName>
        <fullName evidence="2">C2H2-type domain-containing protein</fullName>
    </recommendedName>
</protein>
<gene>
    <name evidence="3" type="ORF">BGZ95_000534</name>
</gene>
<dbReference type="Gene3D" id="3.30.160.60">
    <property type="entry name" value="Classic Zinc Finger"/>
    <property type="match status" value="1"/>
</dbReference>
<dbReference type="InterPro" id="IPR013087">
    <property type="entry name" value="Znf_C2H2_type"/>
</dbReference>
<proteinExistence type="predicted"/>
<feature type="domain" description="C2H2-type" evidence="2">
    <location>
        <begin position="543"/>
        <end position="565"/>
    </location>
</feature>
<keyword evidence="4" id="KW-1185">Reference proteome</keyword>
<dbReference type="SMART" id="SM00355">
    <property type="entry name" value="ZnF_C2H2"/>
    <property type="match status" value="2"/>
</dbReference>
<dbReference type="EMBL" id="JAAAIL010000011">
    <property type="protein sequence ID" value="KAG0281681.1"/>
    <property type="molecule type" value="Genomic_DNA"/>
</dbReference>
<dbReference type="AlphaFoldDB" id="A0AAD4DM16"/>
<evidence type="ECO:0000313" key="4">
    <source>
        <dbReference type="Proteomes" id="UP001194580"/>
    </source>
</evidence>
<evidence type="ECO:0000256" key="1">
    <source>
        <dbReference type="SAM" id="MobiDB-lite"/>
    </source>
</evidence>
<name>A0AAD4DM16_9FUNG</name>
<dbReference type="PROSITE" id="PS00028">
    <property type="entry name" value="ZINC_FINGER_C2H2_1"/>
    <property type="match status" value="1"/>
</dbReference>
<dbReference type="Proteomes" id="UP001194580">
    <property type="component" value="Unassembled WGS sequence"/>
</dbReference>
<comment type="caution">
    <text evidence="3">The sequence shown here is derived from an EMBL/GenBank/DDBJ whole genome shotgun (WGS) entry which is preliminary data.</text>
</comment>
<feature type="compositionally biased region" description="Low complexity" evidence="1">
    <location>
        <begin position="455"/>
        <end position="471"/>
    </location>
</feature>
<feature type="compositionally biased region" description="Low complexity" evidence="1">
    <location>
        <begin position="499"/>
        <end position="520"/>
    </location>
</feature>
<reference evidence="3" key="1">
    <citation type="journal article" date="2020" name="Fungal Divers.">
        <title>Resolving the Mortierellaceae phylogeny through synthesis of multi-gene phylogenetics and phylogenomics.</title>
        <authorList>
            <person name="Vandepol N."/>
            <person name="Liber J."/>
            <person name="Desiro A."/>
            <person name="Na H."/>
            <person name="Kennedy M."/>
            <person name="Barry K."/>
            <person name="Grigoriev I.V."/>
            <person name="Miller A.N."/>
            <person name="O'Donnell K."/>
            <person name="Stajich J.E."/>
            <person name="Bonito G."/>
        </authorList>
    </citation>
    <scope>NUCLEOTIDE SEQUENCE</scope>
    <source>
        <strain evidence="3">NRRL 28262</strain>
    </source>
</reference>
<evidence type="ECO:0000259" key="2">
    <source>
        <dbReference type="PROSITE" id="PS00028"/>
    </source>
</evidence>
<organism evidence="3 4">
    <name type="scientific">Linnemannia exigua</name>
    <dbReference type="NCBI Taxonomy" id="604196"/>
    <lineage>
        <taxon>Eukaryota</taxon>
        <taxon>Fungi</taxon>
        <taxon>Fungi incertae sedis</taxon>
        <taxon>Mucoromycota</taxon>
        <taxon>Mortierellomycotina</taxon>
        <taxon>Mortierellomycetes</taxon>
        <taxon>Mortierellales</taxon>
        <taxon>Mortierellaceae</taxon>
        <taxon>Linnemannia</taxon>
    </lineage>
</organism>
<feature type="region of interest" description="Disordered" evidence="1">
    <location>
        <begin position="499"/>
        <end position="535"/>
    </location>
</feature>
<accession>A0AAD4DM16</accession>
<sequence>MDCKPFSLEGFIYTPLSNTGEILDNLSPITAWPSYNGTRRFLAPSHQHQEHEQHLDASSGFMAGQDDDQAALALDTIYTSQSPSPVLDTTAYAAATFSNFDNLSADSFHDLDSSKINDINNHSQINFNSLFDPSDAYNNNDTERNNETDMSLLTTTYITKSAALNLNNLTPFSIHPQLTMSRSSSITSAVSFIDPLLLSQNNNNNSNSNSNTNSCGASASAFSTPLTRRLSTFSNGSFESEDESYATMHTMFENNLRMSPPAFGSYSSERFESQSPLSTFTTITAAVTPETTPAPELTFLVPPAVSQDIQLADGSILRFDGSSFRPTTATTSAMTATLMNNAHLASGMVTMPIYRPSVIVDPTLTSPPIMMVDTHQQLTTVASCANTAAYYNDVNMAPPLPRHQKLQSINDSFKTYDKSPYHRHLPLKSVDTTTDSTSFASALLSPYPAARRGSADSTLSTATSSSNRSRLVMGSHSRHSSTASFKDFDEHIIKRAPSSSSLLSSSSPSVPSSSTFTSESAESRPCSSTSTKYRKDKSGEFQCPYVGCDYRYNLKREFNRHRNVHVFAGKDKYRCMNCSSGLCRLDSVKRHMEAKGKADCLKKGLYEEFHESGQYSLIRKCKQSWYEAAAAARAVSAAKKKV</sequence>
<evidence type="ECO:0000313" key="3">
    <source>
        <dbReference type="EMBL" id="KAG0281681.1"/>
    </source>
</evidence>